<keyword evidence="7" id="KW-1185">Reference proteome</keyword>
<proteinExistence type="predicted"/>
<dbReference type="GO" id="GO:0016018">
    <property type="term" value="F:cyclosporin A binding"/>
    <property type="evidence" value="ECO:0007669"/>
    <property type="project" value="TreeGrafter"/>
</dbReference>
<dbReference type="GO" id="GO:0003755">
    <property type="term" value="F:peptidyl-prolyl cis-trans isomerase activity"/>
    <property type="evidence" value="ECO:0007669"/>
    <property type="project" value="UniProtKB-KW"/>
</dbReference>
<dbReference type="EMBL" id="MU793331">
    <property type="protein sequence ID" value="KAJ3785819.1"/>
    <property type="molecule type" value="Genomic_DNA"/>
</dbReference>
<protein>
    <recommendedName>
        <fullName evidence="2">peptidylprolyl isomerase</fullName>
        <ecNumber evidence="2">5.2.1.8</ecNumber>
    </recommendedName>
</protein>
<evidence type="ECO:0000313" key="6">
    <source>
        <dbReference type="EMBL" id="KAJ3785819.1"/>
    </source>
</evidence>
<keyword evidence="3" id="KW-0697">Rotamase</keyword>
<dbReference type="Proteomes" id="UP001163798">
    <property type="component" value="Unassembled WGS sequence"/>
</dbReference>
<accession>A0AA38KPX0</accession>
<feature type="domain" description="PPIase cyclophilin-type" evidence="5">
    <location>
        <begin position="75"/>
        <end position="246"/>
    </location>
</feature>
<dbReference type="Pfam" id="PF00160">
    <property type="entry name" value="Pro_isomerase"/>
    <property type="match status" value="1"/>
</dbReference>
<evidence type="ECO:0000256" key="3">
    <source>
        <dbReference type="ARBA" id="ARBA00023110"/>
    </source>
</evidence>
<organism evidence="6 7">
    <name type="scientific">Lentinula aff. detonsa</name>
    <dbReference type="NCBI Taxonomy" id="2804958"/>
    <lineage>
        <taxon>Eukaryota</taxon>
        <taxon>Fungi</taxon>
        <taxon>Dikarya</taxon>
        <taxon>Basidiomycota</taxon>
        <taxon>Agaricomycotina</taxon>
        <taxon>Agaricomycetes</taxon>
        <taxon>Agaricomycetidae</taxon>
        <taxon>Agaricales</taxon>
        <taxon>Marasmiineae</taxon>
        <taxon>Omphalotaceae</taxon>
        <taxon>Lentinula</taxon>
    </lineage>
</organism>
<dbReference type="Gene3D" id="2.40.100.10">
    <property type="entry name" value="Cyclophilin-like"/>
    <property type="match status" value="1"/>
</dbReference>
<dbReference type="InterPro" id="IPR029000">
    <property type="entry name" value="Cyclophilin-like_dom_sf"/>
</dbReference>
<dbReference type="InterPro" id="IPR002130">
    <property type="entry name" value="Cyclophilin-type_PPIase_dom"/>
</dbReference>
<comment type="catalytic activity">
    <reaction evidence="1">
        <text>[protein]-peptidylproline (omega=180) = [protein]-peptidylproline (omega=0)</text>
        <dbReference type="Rhea" id="RHEA:16237"/>
        <dbReference type="Rhea" id="RHEA-COMP:10747"/>
        <dbReference type="Rhea" id="RHEA-COMP:10748"/>
        <dbReference type="ChEBI" id="CHEBI:83833"/>
        <dbReference type="ChEBI" id="CHEBI:83834"/>
        <dbReference type="EC" id="5.2.1.8"/>
    </reaction>
</comment>
<evidence type="ECO:0000256" key="4">
    <source>
        <dbReference type="ARBA" id="ARBA00023235"/>
    </source>
</evidence>
<name>A0AA38KPX0_9AGAR</name>
<reference evidence="6" key="1">
    <citation type="submission" date="2022-08" db="EMBL/GenBank/DDBJ databases">
        <authorList>
            <consortium name="DOE Joint Genome Institute"/>
            <person name="Min B."/>
            <person name="Riley R."/>
            <person name="Sierra-Patev S."/>
            <person name="Naranjo-Ortiz M."/>
            <person name="Looney B."/>
            <person name="Konkel Z."/>
            <person name="Slot J.C."/>
            <person name="Sakamoto Y."/>
            <person name="Steenwyk J.L."/>
            <person name="Rokas A."/>
            <person name="Carro J."/>
            <person name="Camarero S."/>
            <person name="Ferreira P."/>
            <person name="Molpeceres G."/>
            <person name="Ruiz-Duenas F.J."/>
            <person name="Serrano A."/>
            <person name="Henrissat B."/>
            <person name="Drula E."/>
            <person name="Hughes K.W."/>
            <person name="Mata J.L."/>
            <person name="Ishikawa N.K."/>
            <person name="Vargas-Isla R."/>
            <person name="Ushijima S."/>
            <person name="Smith C.A."/>
            <person name="Ahrendt S."/>
            <person name="Andreopoulos W."/>
            <person name="He G."/>
            <person name="Labutti K."/>
            <person name="Lipzen A."/>
            <person name="Ng V."/>
            <person name="Sandor L."/>
            <person name="Barry K."/>
            <person name="Martinez A.T."/>
            <person name="Xiao Y."/>
            <person name="Gibbons J.G."/>
            <person name="Terashima K."/>
            <person name="Hibbett D.S."/>
            <person name="Grigoriev I.V."/>
        </authorList>
    </citation>
    <scope>NUCLEOTIDE SEQUENCE</scope>
    <source>
        <strain evidence="6">TFB10291</strain>
    </source>
</reference>
<dbReference type="PANTHER" id="PTHR11071:SF561">
    <property type="entry name" value="PEPTIDYL-PROLYL CIS-TRANS ISOMERASE D-RELATED"/>
    <property type="match status" value="1"/>
</dbReference>
<dbReference type="AlphaFoldDB" id="A0AA38KPX0"/>
<gene>
    <name evidence="6" type="ORF">GGU10DRAFT_291536</name>
</gene>
<dbReference type="PANTHER" id="PTHR11071">
    <property type="entry name" value="PEPTIDYL-PROLYL CIS-TRANS ISOMERASE"/>
    <property type="match status" value="1"/>
</dbReference>
<keyword evidence="4" id="KW-0413">Isomerase</keyword>
<dbReference type="EC" id="5.2.1.8" evidence="2"/>
<dbReference type="GO" id="GO:0005737">
    <property type="term" value="C:cytoplasm"/>
    <property type="evidence" value="ECO:0007669"/>
    <property type="project" value="TreeGrafter"/>
</dbReference>
<evidence type="ECO:0000259" key="5">
    <source>
        <dbReference type="PROSITE" id="PS50072"/>
    </source>
</evidence>
<evidence type="ECO:0000313" key="7">
    <source>
        <dbReference type="Proteomes" id="UP001163798"/>
    </source>
</evidence>
<dbReference type="PROSITE" id="PS50072">
    <property type="entry name" value="CSA_PPIASE_2"/>
    <property type="match status" value="1"/>
</dbReference>
<evidence type="ECO:0000256" key="2">
    <source>
        <dbReference type="ARBA" id="ARBA00013194"/>
    </source>
</evidence>
<dbReference type="SUPFAM" id="SSF50891">
    <property type="entry name" value="Cyclophilin-like"/>
    <property type="match status" value="1"/>
</dbReference>
<dbReference type="GO" id="GO:0006457">
    <property type="term" value="P:protein folding"/>
    <property type="evidence" value="ECO:0007669"/>
    <property type="project" value="TreeGrafter"/>
</dbReference>
<sequence length="268" mass="29077">MAAYLDVYAGDTIEHKKEIEEYNLARSLISTHGTVFNLPTLPELLSDEQREILQDLNKSSDHASLRFDPPTPLLLGRIIFDLDPSPGLNKTRQNFLSLCTGDRGLCKSAPNKKLHYLGCPIHRVVKGFVAQGGDVTRSDGSGGESIYGPKFPSEKAGLQVLPQRGSLAMANSGGKSPNNTSQFFIVLSSDVGVYSKLKGKYVVFGKIRVGDREGEQVLENLNELGASGKATDERPLVPVWIGGCGTLKEKICSIIDLSQESVQTCLLD</sequence>
<comment type="caution">
    <text evidence="6">The sequence shown here is derived from an EMBL/GenBank/DDBJ whole genome shotgun (WGS) entry which is preliminary data.</text>
</comment>
<evidence type="ECO:0000256" key="1">
    <source>
        <dbReference type="ARBA" id="ARBA00000971"/>
    </source>
</evidence>